<evidence type="ECO:0000313" key="3">
    <source>
        <dbReference type="Proteomes" id="UP001152795"/>
    </source>
</evidence>
<evidence type="ECO:0000313" key="2">
    <source>
        <dbReference type="EMBL" id="CAB3986223.1"/>
    </source>
</evidence>
<dbReference type="NCBIfam" id="NF040941">
    <property type="entry name" value="GGGWT_bact"/>
    <property type="match status" value="1"/>
</dbReference>
<dbReference type="InterPro" id="IPR036056">
    <property type="entry name" value="Fibrinogen-like_C"/>
</dbReference>
<protein>
    <submittedName>
        <fullName evidence="2">Uncharacterized protein</fullName>
    </submittedName>
</protein>
<dbReference type="InterPro" id="IPR002181">
    <property type="entry name" value="Fibrinogen_a/b/g_C_dom"/>
</dbReference>
<reference evidence="2" key="1">
    <citation type="submission" date="2020-04" db="EMBL/GenBank/DDBJ databases">
        <authorList>
            <person name="Alioto T."/>
            <person name="Alioto T."/>
            <person name="Gomez Garrido J."/>
        </authorList>
    </citation>
    <scope>NUCLEOTIDE SEQUENCE</scope>
    <source>
        <strain evidence="2">A484AB</strain>
    </source>
</reference>
<evidence type="ECO:0000256" key="1">
    <source>
        <dbReference type="ARBA" id="ARBA00023157"/>
    </source>
</evidence>
<dbReference type="PANTHER" id="PTHR16146:SF46">
    <property type="entry name" value="INTELECTIN-1A-RELATED"/>
    <property type="match status" value="1"/>
</dbReference>
<dbReference type="PANTHER" id="PTHR16146">
    <property type="entry name" value="INTELECTIN"/>
    <property type="match status" value="1"/>
</dbReference>
<dbReference type="Pfam" id="PF00147">
    <property type="entry name" value="Fibrinogen_C"/>
    <property type="match status" value="1"/>
</dbReference>
<dbReference type="GO" id="GO:0070492">
    <property type="term" value="F:oligosaccharide binding"/>
    <property type="evidence" value="ECO:0007669"/>
    <property type="project" value="TreeGrafter"/>
</dbReference>
<comment type="caution">
    <text evidence="2">The sequence shown here is derived from an EMBL/GenBank/DDBJ whole genome shotgun (WGS) entry which is preliminary data.</text>
</comment>
<dbReference type="SUPFAM" id="SSF56496">
    <property type="entry name" value="Fibrinogen C-terminal domain-like"/>
    <property type="match status" value="1"/>
</dbReference>
<dbReference type="AlphaFoldDB" id="A0A6S7G6F0"/>
<accession>A0A6S7G6F0</accession>
<name>A0A6S7G6F0_PARCT</name>
<dbReference type="Proteomes" id="UP001152795">
    <property type="component" value="Unassembled WGS sequence"/>
</dbReference>
<dbReference type="EMBL" id="CACRXK020000980">
    <property type="protein sequence ID" value="CAB3986223.1"/>
    <property type="molecule type" value="Genomic_DNA"/>
</dbReference>
<organism evidence="2 3">
    <name type="scientific">Paramuricea clavata</name>
    <name type="common">Red gorgonian</name>
    <name type="synonym">Violescent sea-whip</name>
    <dbReference type="NCBI Taxonomy" id="317549"/>
    <lineage>
        <taxon>Eukaryota</taxon>
        <taxon>Metazoa</taxon>
        <taxon>Cnidaria</taxon>
        <taxon>Anthozoa</taxon>
        <taxon>Octocorallia</taxon>
        <taxon>Malacalcyonacea</taxon>
        <taxon>Plexauridae</taxon>
        <taxon>Paramuricea</taxon>
    </lineage>
</organism>
<keyword evidence="3" id="KW-1185">Reference proteome</keyword>
<keyword evidence="1" id="KW-1015">Disulfide bond</keyword>
<proteinExistence type="predicted"/>
<gene>
    <name evidence="2" type="ORF">PACLA_8A056887</name>
</gene>
<dbReference type="GO" id="GO:0005615">
    <property type="term" value="C:extracellular space"/>
    <property type="evidence" value="ECO:0007669"/>
    <property type="project" value="TreeGrafter"/>
</dbReference>
<sequence length="301" mass="34929">MHKVKMLSKKVHILEKEVRILNMTMWQHTKDNGENQSVKLLKETVLKNELGLKKLTNFINSRFPTNKLGSYQHPGRSCSDIKKWSNETSLVDGEYWISLGRSKTMKTFCDMKSNGGGWTLVSSIVLQNSHGFDWSVTKDYNKISDFRGNKLVLSTQALGALRQQMPFKQLRFFCRKKIPGRTFDIATETNTLGENVIKYFTAKTNTLPKSCGSYYRLSDDNSVMAKDCQNWGYEAGKYIRGKWHHAGMPVDDRLYNHPAFSYLKGLWFVSHSARGRWECDDFYRHKGYIRSAGDFWKIFVR</sequence>
<dbReference type="OrthoDB" id="5985694at2759"/>
<dbReference type="Gene3D" id="2.60.120.1000">
    <property type="match status" value="1"/>
</dbReference>